<organism evidence="3 4">
    <name type="scientific">Hordeum vulgare subsp. vulgare</name>
    <name type="common">Domesticated barley</name>
    <dbReference type="NCBI Taxonomy" id="112509"/>
    <lineage>
        <taxon>Eukaryota</taxon>
        <taxon>Viridiplantae</taxon>
        <taxon>Streptophyta</taxon>
        <taxon>Embryophyta</taxon>
        <taxon>Tracheophyta</taxon>
        <taxon>Spermatophyta</taxon>
        <taxon>Magnoliopsida</taxon>
        <taxon>Liliopsida</taxon>
        <taxon>Poales</taxon>
        <taxon>Poaceae</taxon>
        <taxon>BOP clade</taxon>
        <taxon>Pooideae</taxon>
        <taxon>Triticodae</taxon>
        <taxon>Triticeae</taxon>
        <taxon>Hordeinae</taxon>
        <taxon>Hordeum</taxon>
    </lineage>
</organism>
<reference evidence="3" key="2">
    <citation type="submission" date="2020-10" db="EMBL/GenBank/DDBJ databases">
        <authorList>
            <person name="Scholz U."/>
            <person name="Mascher M."/>
            <person name="Fiebig A."/>
        </authorList>
    </citation>
    <scope>NUCLEOTIDE SEQUENCE [LARGE SCALE GENOMIC DNA]</scope>
    <source>
        <strain evidence="3">cv. Morex</strain>
    </source>
</reference>
<proteinExistence type="predicted"/>
<sequence>MSQEPERAAMAAAPARARAPSAASAPPPAKRKKKGPASRHRASPVLPAAGWSALPPDLVRRVADCLLATNDLDCYMDFRAVCPGWRDATDDPRSDPSDPRFRPRRWVILLDEGFQLQDDANADAAGGGEQLLLLNAATGRFVRKRLPLLRRYYVVATTLGGFFVLADRNPPHAARVFNPLTGVLIRFAAPVPAEKEVAALLTSHRDSPWPLLCLLCASSRRRYLAAPDSQSFVHGEREGKEDPNYNFTRMAVAGGINTKPKPEDWFPKIFDLVHVDPREEDVWHFLVELGGQVLIVVKLRGRVKVFRYDDAELELMPVESIGSHAVFVGHHRCLAVDASRFPSVEADCIYHIDRRGLSAHICMYSLRDEKEERVSGGAVDFVKPHKLFVLVADRPFTIVQLLCSYTINARDSQLPLPKEPTTLTRNRFNFLSSLRSVNWG</sequence>
<reference evidence="3" key="3">
    <citation type="submission" date="2022-01" db="UniProtKB">
        <authorList>
            <consortium name="EnsemblPlants"/>
        </authorList>
    </citation>
    <scope>IDENTIFICATION</scope>
    <source>
        <strain evidence="3">subsp. vulgare</strain>
    </source>
</reference>
<dbReference type="InterPro" id="IPR005174">
    <property type="entry name" value="KIB1-4_b-propeller"/>
</dbReference>
<gene>
    <name evidence="3" type="primary">LOC123445384</name>
</gene>
<dbReference type="OrthoDB" id="600273at2759"/>
<dbReference type="Pfam" id="PF03478">
    <property type="entry name" value="Beta-prop_KIB1-4"/>
    <property type="match status" value="1"/>
</dbReference>
<keyword evidence="4" id="KW-1185">Reference proteome</keyword>
<feature type="compositionally biased region" description="Basic residues" evidence="1">
    <location>
        <begin position="29"/>
        <end position="42"/>
    </location>
</feature>
<dbReference type="Gramene" id="HORVU.MOREX.r2.3HG0263090.1">
    <property type="protein sequence ID" value="HORVU.MOREX.r2.3HG0263090.1.CDS.1"/>
    <property type="gene ID" value="HORVU.MOREX.r2.3HG0263090"/>
</dbReference>
<dbReference type="RefSeq" id="XP_044978293.1">
    <property type="nucleotide sequence ID" value="XM_045122358.1"/>
</dbReference>
<name>A0A8I6XIT3_HORVV</name>
<feature type="domain" description="KIB1-4 beta-propeller" evidence="2">
    <location>
        <begin position="140"/>
        <end position="364"/>
    </location>
</feature>
<dbReference type="AlphaFoldDB" id="A0A8I6XIT3"/>
<evidence type="ECO:0000313" key="3">
    <source>
        <dbReference type="EnsemblPlants" id="HORVU.MOREX.r3.3HG0314900.1.CDS1"/>
    </source>
</evidence>
<feature type="region of interest" description="Disordered" evidence="1">
    <location>
        <begin position="1"/>
        <end position="44"/>
    </location>
</feature>
<accession>A0A8I6XIT3</accession>
<reference evidence="4" key="1">
    <citation type="journal article" date="2012" name="Nature">
        <title>A physical, genetic and functional sequence assembly of the barley genome.</title>
        <authorList>
            <consortium name="The International Barley Genome Sequencing Consortium"/>
            <person name="Mayer K.F."/>
            <person name="Waugh R."/>
            <person name="Brown J.W."/>
            <person name="Schulman A."/>
            <person name="Langridge P."/>
            <person name="Platzer M."/>
            <person name="Fincher G.B."/>
            <person name="Muehlbauer G.J."/>
            <person name="Sato K."/>
            <person name="Close T.J."/>
            <person name="Wise R.P."/>
            <person name="Stein N."/>
        </authorList>
    </citation>
    <scope>NUCLEOTIDE SEQUENCE [LARGE SCALE GENOMIC DNA]</scope>
    <source>
        <strain evidence="4">cv. Morex</strain>
    </source>
</reference>
<evidence type="ECO:0000313" key="4">
    <source>
        <dbReference type="Proteomes" id="UP000011116"/>
    </source>
</evidence>
<dbReference type="Gramene" id="HORVU.MOREX.r3.3HG0314900.1">
    <property type="protein sequence ID" value="HORVU.MOREX.r3.3HG0314900.1.CDS1"/>
    <property type="gene ID" value="HORVU.MOREX.r3.3HG0314900"/>
</dbReference>
<evidence type="ECO:0000259" key="2">
    <source>
        <dbReference type="Pfam" id="PF03478"/>
    </source>
</evidence>
<feature type="compositionally biased region" description="Low complexity" evidence="1">
    <location>
        <begin position="8"/>
        <end position="24"/>
    </location>
</feature>
<dbReference type="PANTHER" id="PTHR33165">
    <property type="entry name" value="F-BOX DOMAIN CONTAINING PROTEIN-LIKE-RELATED"/>
    <property type="match status" value="1"/>
</dbReference>
<dbReference type="Proteomes" id="UP000011116">
    <property type="component" value="Chromosome 3H"/>
</dbReference>
<dbReference type="GeneID" id="123445384"/>
<protein>
    <recommendedName>
        <fullName evidence="2">KIB1-4 beta-propeller domain-containing protein</fullName>
    </recommendedName>
</protein>
<dbReference type="EnsemblPlants" id="HORVU.MOREX.r3.3HG0314900.1">
    <property type="protein sequence ID" value="HORVU.MOREX.r3.3HG0314900.1.CDS1"/>
    <property type="gene ID" value="HORVU.MOREX.r3.3HG0314900"/>
</dbReference>
<dbReference type="KEGG" id="hvg:123445384"/>
<evidence type="ECO:0000256" key="1">
    <source>
        <dbReference type="SAM" id="MobiDB-lite"/>
    </source>
</evidence>
<dbReference type="PANTHER" id="PTHR33165:SF102">
    <property type="entry name" value="DUF295 DOMAIN-CONTAINING PROTEIN"/>
    <property type="match status" value="1"/>
</dbReference>